<evidence type="ECO:0000259" key="2">
    <source>
        <dbReference type="Pfam" id="PF13901"/>
    </source>
</evidence>
<accession>A0A1X7TJF9</accession>
<feature type="domain" description="Rubicon Homology" evidence="2">
    <location>
        <begin position="98"/>
        <end position="135"/>
    </location>
</feature>
<dbReference type="InParanoid" id="A0A1X7TJF9"/>
<reference evidence="3" key="1">
    <citation type="submission" date="2017-05" db="UniProtKB">
        <authorList>
            <consortium name="EnsemblMetazoa"/>
        </authorList>
    </citation>
    <scope>IDENTIFICATION</scope>
</reference>
<evidence type="ECO:0000256" key="1">
    <source>
        <dbReference type="SAM" id="SignalP"/>
    </source>
</evidence>
<feature type="signal peptide" evidence="1">
    <location>
        <begin position="1"/>
        <end position="21"/>
    </location>
</feature>
<dbReference type="OrthoDB" id="1918044at2759"/>
<protein>
    <recommendedName>
        <fullName evidence="2">Rubicon Homology domain-containing protein</fullName>
    </recommendedName>
</protein>
<dbReference type="AlphaFoldDB" id="A0A1X7TJF9"/>
<proteinExistence type="predicted"/>
<dbReference type="Pfam" id="PF13901">
    <property type="entry name" value="RH_dom"/>
    <property type="match status" value="1"/>
</dbReference>
<dbReference type="EnsemblMetazoa" id="Aqu2.1.14959_001">
    <property type="protein sequence ID" value="Aqu2.1.14959_001"/>
    <property type="gene ID" value="Aqu2.1.14959"/>
</dbReference>
<sequence>IDRVYISRKLLFAGMLLRVSGLWTKGETVKSRVHGVIPLINSVKDFEMAIAYWNLIFTGRFKFLVLDKSIEFINSLNDDLLKKEATTDSRSETFSSIMKKCSANGTGCGVCHSRDLLFRFSEDVVTCPNCSSHFHWL</sequence>
<evidence type="ECO:0000313" key="3">
    <source>
        <dbReference type="EnsemblMetazoa" id="Aqu2.1.14959_001"/>
    </source>
</evidence>
<dbReference type="InterPro" id="IPR025258">
    <property type="entry name" value="RH_dom"/>
</dbReference>
<feature type="chain" id="PRO_5012349604" description="Rubicon Homology domain-containing protein" evidence="1">
    <location>
        <begin position="22"/>
        <end position="137"/>
    </location>
</feature>
<name>A0A1X7TJF9_AMPQE</name>
<keyword evidence="1" id="KW-0732">Signal</keyword>
<organism evidence="3">
    <name type="scientific">Amphimedon queenslandica</name>
    <name type="common">Sponge</name>
    <dbReference type="NCBI Taxonomy" id="400682"/>
    <lineage>
        <taxon>Eukaryota</taxon>
        <taxon>Metazoa</taxon>
        <taxon>Porifera</taxon>
        <taxon>Demospongiae</taxon>
        <taxon>Heteroscleromorpha</taxon>
        <taxon>Haplosclerida</taxon>
        <taxon>Niphatidae</taxon>
        <taxon>Amphimedon</taxon>
    </lineage>
</organism>